<reference evidence="1" key="1">
    <citation type="submission" date="2010-06" db="EMBL/GenBank/DDBJ databases">
        <authorList>
            <person name="Muzny D."/>
            <person name="Qin X."/>
            <person name="Buhay C."/>
            <person name="Dugan-Rocha S."/>
            <person name="Ding Y."/>
            <person name="Chen G."/>
            <person name="Hawes A."/>
            <person name="Holder M."/>
            <person name="Jhangiani S."/>
            <person name="Johnson A."/>
            <person name="Khan Z."/>
            <person name="Li Z."/>
            <person name="Liu W."/>
            <person name="Liu X."/>
            <person name="Perez L."/>
            <person name="Shen H."/>
            <person name="Wang Q."/>
            <person name="Watt J."/>
            <person name="Xi L."/>
            <person name="Xin Y."/>
            <person name="Zhou J."/>
            <person name="Deng J."/>
            <person name="Jiang H."/>
            <person name="Liu Y."/>
            <person name="Qu J."/>
            <person name="Song X.-Z."/>
            <person name="Zhang L."/>
            <person name="Villasana D."/>
            <person name="Johnson A."/>
            <person name="Liu J."/>
            <person name="Liyanage D."/>
            <person name="Lorensuhewa L."/>
            <person name="Robinson T."/>
            <person name="Song A."/>
            <person name="Song B.-B."/>
            <person name="Dinh H."/>
            <person name="Thornton R."/>
            <person name="Coyle M."/>
            <person name="Francisco L."/>
            <person name="Jackson L."/>
            <person name="Javaid M."/>
            <person name="Korchina V."/>
            <person name="Kovar C."/>
            <person name="Mata R."/>
            <person name="Mathew T."/>
            <person name="Ngo R."/>
            <person name="Nguyen L."/>
            <person name="Nguyen N."/>
            <person name="Okwuonu G."/>
            <person name="Ongeri F."/>
            <person name="Pham C."/>
            <person name="Simmons D."/>
            <person name="Wilczek-Boney K."/>
            <person name="Hale W."/>
            <person name="Jakkamsetti A."/>
            <person name="Pham P."/>
            <person name="Ruth R."/>
            <person name="San Lucas F."/>
            <person name="Warren J."/>
            <person name="Zhang J."/>
            <person name="Zhao Z."/>
            <person name="Zhou C."/>
            <person name="Zhu D."/>
            <person name="Lee S."/>
            <person name="Bess C."/>
            <person name="Blankenburg K."/>
            <person name="Forbes L."/>
            <person name="Fu Q."/>
            <person name="Gubbala S."/>
            <person name="Hirani K."/>
            <person name="Jayaseelan J.C."/>
            <person name="Lara F."/>
            <person name="Munidasa M."/>
            <person name="Palculict T."/>
            <person name="Patil S."/>
            <person name="Pu L.-L."/>
            <person name="Saada N."/>
            <person name="Tang L."/>
            <person name="Weissenberger G."/>
            <person name="Zhu Y."/>
            <person name="Hemphill L."/>
            <person name="Shang Y."/>
            <person name="Youmans B."/>
            <person name="Ayvaz T."/>
            <person name="Ross M."/>
            <person name="Santibanez J."/>
            <person name="Aqrawi P."/>
            <person name="Gross S."/>
            <person name="Joshi V."/>
            <person name="Fowler G."/>
            <person name="Nazareth L."/>
            <person name="Reid J."/>
            <person name="Worley K."/>
            <person name="Petrosino J."/>
            <person name="Highlander S."/>
            <person name="Gibbs R."/>
        </authorList>
    </citation>
    <scope>NUCLEOTIDE SEQUENCE [LARGE SCALE GENOMIC DNA]</scope>
    <source>
        <strain evidence="1">DSM 20601</strain>
    </source>
</reference>
<dbReference type="Proteomes" id="UP000010119">
    <property type="component" value="Unassembled WGS sequence"/>
</dbReference>
<keyword evidence="2" id="KW-1185">Reference proteome</keyword>
<organism evidence="1 2">
    <name type="scientific">Listeria grayi DSM 20601</name>
    <dbReference type="NCBI Taxonomy" id="525367"/>
    <lineage>
        <taxon>Bacteria</taxon>
        <taxon>Bacillati</taxon>
        <taxon>Bacillota</taxon>
        <taxon>Bacilli</taxon>
        <taxon>Bacillales</taxon>
        <taxon>Listeriaceae</taxon>
        <taxon>Listeria</taxon>
    </lineage>
</organism>
<evidence type="ECO:0000313" key="1">
    <source>
        <dbReference type="EMBL" id="EFI84231.1"/>
    </source>
</evidence>
<name>D7UX23_LISGR</name>
<evidence type="ECO:0000313" key="2">
    <source>
        <dbReference type="Proteomes" id="UP000010119"/>
    </source>
</evidence>
<proteinExistence type="predicted"/>
<dbReference type="AlphaFoldDB" id="D7UX23"/>
<gene>
    <name evidence="1" type="ORF">HMPREF0556_10784</name>
</gene>
<dbReference type="EMBL" id="ACCR02000003">
    <property type="protein sequence ID" value="EFI84231.1"/>
    <property type="molecule type" value="Genomic_DNA"/>
</dbReference>
<dbReference type="HOGENOM" id="CLU_3026820_0_0_9"/>
<comment type="caution">
    <text evidence="1">The sequence shown here is derived from an EMBL/GenBank/DDBJ whole genome shotgun (WGS) entry which is preliminary data.</text>
</comment>
<accession>D7UX23</accession>
<sequence length="55" mass="6569">MKSVFMSIYRAKKTKFKVKTEKLFYPIESKQKKHQHFMNVLALFSLHRAVKLVLA</sequence>
<protein>
    <submittedName>
        <fullName evidence="1">Uncharacterized protein</fullName>
    </submittedName>
</protein>